<protein>
    <submittedName>
        <fullName evidence="1">Uncharacterized protein</fullName>
    </submittedName>
</protein>
<keyword evidence="2" id="KW-1185">Reference proteome</keyword>
<dbReference type="EMBL" id="EU197055">
    <property type="protein sequence ID" value="ABY63008.1"/>
    <property type="molecule type" value="Genomic_DNA"/>
</dbReference>
<organismHost>
    <name type="scientific">Pseudomonas chlororaphis</name>
    <dbReference type="NCBI Taxonomy" id="587753"/>
</organismHost>
<evidence type="ECO:0000313" key="1">
    <source>
        <dbReference type="EMBL" id="ABY63008.1"/>
    </source>
</evidence>
<gene>
    <name evidence="1" type="ORF">201phi2-1p178</name>
</gene>
<name>B3FJ41_BP201</name>
<dbReference type="RefSeq" id="YP_001956902.1">
    <property type="nucleotide sequence ID" value="NC_010821.1"/>
</dbReference>
<evidence type="ECO:0000313" key="2">
    <source>
        <dbReference type="Proteomes" id="UP000002421"/>
    </source>
</evidence>
<proteinExistence type="predicted"/>
<reference evidence="1 2" key="1">
    <citation type="journal article" date="2008" name="Virology">
        <title>Characterization of Pseudomonas chlororaphis myovirus 201varphi2-1 via genomic sequencing, mass spectrometry, and electron microscopy.</title>
        <authorList>
            <person name="Thomas J.A."/>
            <person name="Rolando M.R."/>
            <person name="Carroll C.A."/>
            <person name="Shen P.S."/>
            <person name="Belnap D.M."/>
            <person name="Weintraub S.T."/>
            <person name="Serwer P."/>
            <person name="Hardies S.C."/>
        </authorList>
    </citation>
    <scope>NUCLEOTIDE SEQUENCE</scope>
</reference>
<sequence>MIAINAHLVAGIAYGLSLKHDHAYGSHWFFGKEYYAVETSWGDGLLLDFIQLKAEELYPELAKTASFPDTFWALYKVRLSIFTYAEDVKTYFIHKRRFKRHLKKALIHSRAGKGISS</sequence>
<dbReference type="Proteomes" id="UP000002421">
    <property type="component" value="Segment"/>
</dbReference>
<dbReference type="KEGG" id="vg:6372469"/>
<organism evidence="1 2">
    <name type="scientific">Pseudomonas phage 201phi2-1</name>
    <name type="common">Pseudomonas chlororaphis phage 201phi2-1</name>
    <dbReference type="NCBI Taxonomy" id="198110"/>
    <lineage>
        <taxon>Viruses</taxon>
        <taxon>Duplodnaviria</taxon>
        <taxon>Heunggongvirae</taxon>
        <taxon>Uroviricota</taxon>
        <taxon>Caudoviricetes</taxon>
        <taxon>Chimalliviridae</taxon>
        <taxon>Serwervirus</taxon>
        <taxon>Serwervirus 201phi21</taxon>
    </lineage>
</organism>
<accession>B3FJ41</accession>